<evidence type="ECO:0000256" key="1">
    <source>
        <dbReference type="ARBA" id="ARBA00000548"/>
    </source>
</evidence>
<accession>A0A8J3F859</accession>
<organism evidence="6 7">
    <name type="scientific">Pilimelia anulata</name>
    <dbReference type="NCBI Taxonomy" id="53371"/>
    <lineage>
        <taxon>Bacteria</taxon>
        <taxon>Bacillati</taxon>
        <taxon>Actinomycetota</taxon>
        <taxon>Actinomycetes</taxon>
        <taxon>Micromonosporales</taxon>
        <taxon>Micromonosporaceae</taxon>
        <taxon>Pilimelia</taxon>
    </lineage>
</organism>
<evidence type="ECO:0000256" key="4">
    <source>
        <dbReference type="ARBA" id="ARBA00030238"/>
    </source>
</evidence>
<dbReference type="GO" id="GO:0005975">
    <property type="term" value="P:carbohydrate metabolic process"/>
    <property type="evidence" value="ECO:0007669"/>
    <property type="project" value="UniProtKB-ARBA"/>
</dbReference>
<gene>
    <name evidence="6" type="ORF">GCM10010123_13580</name>
</gene>
<dbReference type="SUPFAM" id="SSF49478">
    <property type="entry name" value="Cna protein B-type domain"/>
    <property type="match status" value="1"/>
</dbReference>
<comment type="caution">
    <text evidence="6">The sequence shown here is derived from an EMBL/GenBank/DDBJ whole genome shotgun (WGS) entry which is preliminary data.</text>
</comment>
<dbReference type="Gene3D" id="2.60.40.10">
    <property type="entry name" value="Immunoglobulins"/>
    <property type="match status" value="2"/>
</dbReference>
<evidence type="ECO:0000256" key="2">
    <source>
        <dbReference type="ARBA" id="ARBA00012595"/>
    </source>
</evidence>
<dbReference type="PROSITE" id="PS51318">
    <property type="entry name" value="TAT"/>
    <property type="match status" value="1"/>
</dbReference>
<dbReference type="GO" id="GO:0004556">
    <property type="term" value="F:alpha-amylase activity"/>
    <property type="evidence" value="ECO:0007669"/>
    <property type="project" value="UniProtKB-EC"/>
</dbReference>
<dbReference type="InterPro" id="IPR051417">
    <property type="entry name" value="SDr/BOS_complex"/>
</dbReference>
<dbReference type="Gene3D" id="2.60.40.1120">
    <property type="entry name" value="Carboxypeptidase-like, regulatory domain"/>
    <property type="match status" value="1"/>
</dbReference>
<protein>
    <recommendedName>
        <fullName evidence="2">alpha-amylase</fullName>
        <ecNumber evidence="2">3.2.1.1</ecNumber>
    </recommendedName>
    <alternativeName>
        <fullName evidence="4">1,4-alpha-D-glucan glucanohydrolase</fullName>
    </alternativeName>
</protein>
<dbReference type="InterPro" id="IPR008969">
    <property type="entry name" value="CarboxyPept-like_regulatory"/>
</dbReference>
<dbReference type="InterPro" id="IPR013784">
    <property type="entry name" value="Carb-bd-like_fold"/>
</dbReference>
<name>A0A8J3F859_9ACTN</name>
<dbReference type="EC" id="3.2.1.1" evidence="2"/>
<evidence type="ECO:0000256" key="5">
    <source>
        <dbReference type="SAM" id="SignalP"/>
    </source>
</evidence>
<evidence type="ECO:0000313" key="6">
    <source>
        <dbReference type="EMBL" id="GGJ85184.1"/>
    </source>
</evidence>
<sequence length="519" mass="54368">MAPVTTPSLARRALAALAGLAAALAPIGSAPAAPPAGGSLVGVLTDHAGTPTTGLRIYAFPERDPQNYTGRSFVGADGAFAVTDLPAGRYKLMIATGYGVSWSDGQVSFDAATAYPVTAGADTRAAARLPELATVEGILADRQQRPVPGATVTLLDPVATSLTSSFPAAGSTDALGRYAVRAIPVPYRVQYRIDRLTQYHPRQGDPAKARVHPLAAGQRLTLDERLLQHGTVGGRLLAAGGGPARSVEVQLRADRTLVGTAHTDADGRYELGRVYTGSYRVSFHSPTTGVQWAPGRIAADRAKGYTVRDGQRTTVDDTLLTPGALRGRVRLADGGDAAGAPVELYREGDDAPGAANFILVQRTRTDAAGGYRFDPAVPGRYYLAFPRGERGSQLQWAPRGTAAPAAPSAVVQPGSTTTVDERLLPIGTVTGALAYADGRPARLTTVRVHDEQNAVRATVYADGDGRFTVDALFPGRYKLSFQRGAGPVQWAVGKATAEEADWVAVEPGRTATVRDTLRG</sequence>
<keyword evidence="7" id="KW-1185">Reference proteome</keyword>
<dbReference type="SUPFAM" id="SSF49452">
    <property type="entry name" value="Starch-binding domain-like"/>
    <property type="match status" value="3"/>
</dbReference>
<dbReference type="AlphaFoldDB" id="A0A8J3F859"/>
<dbReference type="Proteomes" id="UP000649739">
    <property type="component" value="Unassembled WGS sequence"/>
</dbReference>
<evidence type="ECO:0000256" key="3">
    <source>
        <dbReference type="ARBA" id="ARBA00022729"/>
    </source>
</evidence>
<evidence type="ECO:0000313" key="7">
    <source>
        <dbReference type="Proteomes" id="UP000649739"/>
    </source>
</evidence>
<dbReference type="EMBL" id="BMQB01000002">
    <property type="protein sequence ID" value="GGJ85184.1"/>
    <property type="molecule type" value="Genomic_DNA"/>
</dbReference>
<feature type="signal peptide" evidence="5">
    <location>
        <begin position="1"/>
        <end position="32"/>
    </location>
</feature>
<dbReference type="SUPFAM" id="SSF49464">
    <property type="entry name" value="Carboxypeptidase regulatory domain-like"/>
    <property type="match status" value="1"/>
</dbReference>
<dbReference type="PANTHER" id="PTHR23303:SF15">
    <property type="entry name" value="COLOSSIN-A"/>
    <property type="match status" value="1"/>
</dbReference>
<dbReference type="PANTHER" id="PTHR23303">
    <property type="entry name" value="CARBOXYPEPTIDASE REGULATORY REGION-CONTAINING"/>
    <property type="match status" value="1"/>
</dbReference>
<comment type="catalytic activity">
    <reaction evidence="1">
        <text>Endohydrolysis of (1-&gt;4)-alpha-D-glucosidic linkages in polysaccharides containing three or more (1-&gt;4)-alpha-linked D-glucose units.</text>
        <dbReference type="EC" id="3.2.1.1"/>
    </reaction>
</comment>
<reference evidence="6" key="1">
    <citation type="journal article" date="2014" name="Int. J. Syst. Evol. Microbiol.">
        <title>Complete genome sequence of Corynebacterium casei LMG S-19264T (=DSM 44701T), isolated from a smear-ripened cheese.</title>
        <authorList>
            <consortium name="US DOE Joint Genome Institute (JGI-PGF)"/>
            <person name="Walter F."/>
            <person name="Albersmeier A."/>
            <person name="Kalinowski J."/>
            <person name="Ruckert C."/>
        </authorList>
    </citation>
    <scope>NUCLEOTIDE SEQUENCE</scope>
    <source>
        <strain evidence="6">JCM 3090</strain>
    </source>
</reference>
<reference evidence="6" key="2">
    <citation type="submission" date="2020-09" db="EMBL/GenBank/DDBJ databases">
        <authorList>
            <person name="Sun Q."/>
            <person name="Ohkuma M."/>
        </authorList>
    </citation>
    <scope>NUCLEOTIDE SEQUENCE</scope>
    <source>
        <strain evidence="6">JCM 3090</strain>
    </source>
</reference>
<feature type="chain" id="PRO_5035307611" description="alpha-amylase" evidence="5">
    <location>
        <begin position="33"/>
        <end position="519"/>
    </location>
</feature>
<keyword evidence="3 5" id="KW-0732">Signal</keyword>
<dbReference type="InterPro" id="IPR013783">
    <property type="entry name" value="Ig-like_fold"/>
</dbReference>
<dbReference type="InterPro" id="IPR006311">
    <property type="entry name" value="TAT_signal"/>
</dbReference>
<proteinExistence type="predicted"/>
<dbReference type="GO" id="GO:0030246">
    <property type="term" value="F:carbohydrate binding"/>
    <property type="evidence" value="ECO:0007669"/>
    <property type="project" value="InterPro"/>
</dbReference>